<name>A0A8K0P2T9_LADFU</name>
<dbReference type="GO" id="GO:0043525">
    <property type="term" value="P:positive regulation of neuron apoptotic process"/>
    <property type="evidence" value="ECO:0007669"/>
    <property type="project" value="TreeGrafter"/>
</dbReference>
<accession>A0A8K0P2T9</accession>
<evidence type="ECO:0000313" key="3">
    <source>
        <dbReference type="EMBL" id="KAG8230962.1"/>
    </source>
</evidence>
<dbReference type="InterPro" id="IPR001309">
    <property type="entry name" value="Pept_C14_p20"/>
</dbReference>
<dbReference type="PANTHER" id="PTHR10454">
    <property type="entry name" value="CASPASE"/>
    <property type="match status" value="1"/>
</dbReference>
<dbReference type="GO" id="GO:0005737">
    <property type="term" value="C:cytoplasm"/>
    <property type="evidence" value="ECO:0007669"/>
    <property type="project" value="TreeGrafter"/>
</dbReference>
<evidence type="ECO:0000256" key="1">
    <source>
        <dbReference type="ARBA" id="ARBA00010134"/>
    </source>
</evidence>
<comment type="caution">
    <text evidence="3">The sequence shown here is derived from an EMBL/GenBank/DDBJ whole genome shotgun (WGS) entry which is preliminary data.</text>
</comment>
<dbReference type="InterPro" id="IPR015917">
    <property type="entry name" value="Pept_C14A"/>
</dbReference>
<keyword evidence="4" id="KW-1185">Reference proteome</keyword>
<protein>
    <recommendedName>
        <fullName evidence="2">Caspase family p20 domain-containing protein</fullName>
    </recommendedName>
</protein>
<dbReference type="PANTHER" id="PTHR10454:SF210">
    <property type="entry name" value="CASPASE-2"/>
    <property type="match status" value="1"/>
</dbReference>
<dbReference type="AlphaFoldDB" id="A0A8K0P2T9"/>
<dbReference type="SUPFAM" id="SSF52129">
    <property type="entry name" value="Caspase-like"/>
    <property type="match status" value="1"/>
</dbReference>
<dbReference type="GO" id="GO:0006915">
    <property type="term" value="P:apoptotic process"/>
    <property type="evidence" value="ECO:0007669"/>
    <property type="project" value="TreeGrafter"/>
</dbReference>
<dbReference type="SMART" id="SM00115">
    <property type="entry name" value="CASc"/>
    <property type="match status" value="1"/>
</dbReference>
<dbReference type="InterPro" id="IPR002398">
    <property type="entry name" value="Pept_C14"/>
</dbReference>
<dbReference type="PRINTS" id="PR00376">
    <property type="entry name" value="IL1BCENZYME"/>
</dbReference>
<organism evidence="3 4">
    <name type="scientific">Ladona fulva</name>
    <name type="common">Scarce chaser dragonfly</name>
    <name type="synonym">Libellula fulva</name>
    <dbReference type="NCBI Taxonomy" id="123851"/>
    <lineage>
        <taxon>Eukaryota</taxon>
        <taxon>Metazoa</taxon>
        <taxon>Ecdysozoa</taxon>
        <taxon>Arthropoda</taxon>
        <taxon>Hexapoda</taxon>
        <taxon>Insecta</taxon>
        <taxon>Pterygota</taxon>
        <taxon>Palaeoptera</taxon>
        <taxon>Odonata</taxon>
        <taxon>Epiprocta</taxon>
        <taxon>Anisoptera</taxon>
        <taxon>Libelluloidea</taxon>
        <taxon>Libellulidae</taxon>
        <taxon>Ladona</taxon>
    </lineage>
</organism>
<dbReference type="Gene3D" id="3.40.50.1460">
    <property type="match status" value="1"/>
</dbReference>
<dbReference type="GO" id="GO:0004197">
    <property type="term" value="F:cysteine-type endopeptidase activity"/>
    <property type="evidence" value="ECO:0007669"/>
    <property type="project" value="InterPro"/>
</dbReference>
<reference evidence="3" key="1">
    <citation type="submission" date="2013-04" db="EMBL/GenBank/DDBJ databases">
        <authorList>
            <person name="Qu J."/>
            <person name="Murali S.C."/>
            <person name="Bandaranaike D."/>
            <person name="Bellair M."/>
            <person name="Blankenburg K."/>
            <person name="Chao H."/>
            <person name="Dinh H."/>
            <person name="Doddapaneni H."/>
            <person name="Downs B."/>
            <person name="Dugan-Rocha S."/>
            <person name="Elkadiri S."/>
            <person name="Gnanaolivu R.D."/>
            <person name="Hernandez B."/>
            <person name="Javaid M."/>
            <person name="Jayaseelan J.C."/>
            <person name="Lee S."/>
            <person name="Li M."/>
            <person name="Ming W."/>
            <person name="Munidasa M."/>
            <person name="Muniz J."/>
            <person name="Nguyen L."/>
            <person name="Ongeri F."/>
            <person name="Osuji N."/>
            <person name="Pu L.-L."/>
            <person name="Puazo M."/>
            <person name="Qu C."/>
            <person name="Quiroz J."/>
            <person name="Raj R."/>
            <person name="Weissenberger G."/>
            <person name="Xin Y."/>
            <person name="Zou X."/>
            <person name="Han Y."/>
            <person name="Richards S."/>
            <person name="Worley K."/>
            <person name="Muzny D."/>
            <person name="Gibbs R."/>
        </authorList>
    </citation>
    <scope>NUCLEOTIDE SEQUENCE</scope>
    <source>
        <strain evidence="3">Sampled in the wild</strain>
    </source>
</reference>
<dbReference type="InterPro" id="IPR011600">
    <property type="entry name" value="Pept_C14_caspase"/>
</dbReference>
<sequence>MDQEEPMDYTVVEENKKSRNKSCLQYRGLAIIAIFEKFHRQLKVNDLNFEPDKKLLVEAFKKLQYEVKVWDDIMESETFFQRLQLVSKDPLHRECETFALVILSHGGENGIIYAYEKDFSRQKVIDIFNAENCTALKNKLKLFIFQACCGNKPGEFASGSPEAVPPIVKLEKYVEKDNLILCSTREGFMHTRLIIGKLRYHLQALA</sequence>
<dbReference type="OrthoDB" id="6114029at2759"/>
<gene>
    <name evidence="3" type="ORF">J437_LFUL003920</name>
</gene>
<dbReference type="Pfam" id="PF00656">
    <property type="entry name" value="Peptidase_C14"/>
    <property type="match status" value="1"/>
</dbReference>
<proteinExistence type="inferred from homology"/>
<dbReference type="Proteomes" id="UP000792457">
    <property type="component" value="Unassembled WGS sequence"/>
</dbReference>
<comment type="similarity">
    <text evidence="1">Belongs to the peptidase C14A family.</text>
</comment>
<reference evidence="3" key="2">
    <citation type="submission" date="2017-10" db="EMBL/GenBank/DDBJ databases">
        <title>Ladona fulva Genome sequencing and assembly.</title>
        <authorList>
            <person name="Murali S."/>
            <person name="Richards S."/>
            <person name="Bandaranaike D."/>
            <person name="Bellair M."/>
            <person name="Blankenburg K."/>
            <person name="Chao H."/>
            <person name="Dinh H."/>
            <person name="Doddapaneni H."/>
            <person name="Dugan-Rocha S."/>
            <person name="Elkadiri S."/>
            <person name="Gnanaolivu R."/>
            <person name="Hernandez B."/>
            <person name="Skinner E."/>
            <person name="Javaid M."/>
            <person name="Lee S."/>
            <person name="Li M."/>
            <person name="Ming W."/>
            <person name="Munidasa M."/>
            <person name="Muniz J."/>
            <person name="Nguyen L."/>
            <person name="Hughes D."/>
            <person name="Osuji N."/>
            <person name="Pu L.-L."/>
            <person name="Puazo M."/>
            <person name="Qu C."/>
            <person name="Quiroz J."/>
            <person name="Raj R."/>
            <person name="Weissenberger G."/>
            <person name="Xin Y."/>
            <person name="Zou X."/>
            <person name="Han Y."/>
            <person name="Worley K."/>
            <person name="Muzny D."/>
            <person name="Gibbs R."/>
        </authorList>
    </citation>
    <scope>NUCLEOTIDE SEQUENCE</scope>
    <source>
        <strain evidence="3">Sampled in the wild</strain>
    </source>
</reference>
<dbReference type="GO" id="GO:0006508">
    <property type="term" value="P:proteolysis"/>
    <property type="evidence" value="ECO:0007669"/>
    <property type="project" value="InterPro"/>
</dbReference>
<evidence type="ECO:0000313" key="4">
    <source>
        <dbReference type="Proteomes" id="UP000792457"/>
    </source>
</evidence>
<feature type="domain" description="Caspase family p20" evidence="2">
    <location>
        <begin position="26"/>
        <end position="152"/>
    </location>
</feature>
<dbReference type="EMBL" id="KZ308520">
    <property type="protein sequence ID" value="KAG8230962.1"/>
    <property type="molecule type" value="Genomic_DNA"/>
</dbReference>
<dbReference type="PROSITE" id="PS50208">
    <property type="entry name" value="CASPASE_P20"/>
    <property type="match status" value="1"/>
</dbReference>
<dbReference type="InterPro" id="IPR029030">
    <property type="entry name" value="Caspase-like_dom_sf"/>
</dbReference>
<evidence type="ECO:0000259" key="2">
    <source>
        <dbReference type="PROSITE" id="PS50208"/>
    </source>
</evidence>